<proteinExistence type="predicted"/>
<keyword evidence="2" id="KW-0732">Signal</keyword>
<evidence type="ECO:0000256" key="2">
    <source>
        <dbReference type="SAM" id="SignalP"/>
    </source>
</evidence>
<keyword evidence="1" id="KW-0812">Transmembrane</keyword>
<feature type="transmembrane region" description="Helical" evidence="1">
    <location>
        <begin position="127"/>
        <end position="148"/>
    </location>
</feature>
<evidence type="ECO:0008006" key="5">
    <source>
        <dbReference type="Google" id="ProtNLM"/>
    </source>
</evidence>
<evidence type="ECO:0000313" key="3">
    <source>
        <dbReference type="EMBL" id="KEZ18160.1"/>
    </source>
</evidence>
<keyword evidence="1" id="KW-1133">Transmembrane helix</keyword>
<dbReference type="Proteomes" id="UP000028533">
    <property type="component" value="Unassembled WGS sequence"/>
</dbReference>
<keyword evidence="1" id="KW-0472">Membrane</keyword>
<comment type="caution">
    <text evidence="3">The sequence shown here is derived from an EMBL/GenBank/DDBJ whole genome shotgun (WGS) entry which is preliminary data.</text>
</comment>
<sequence>MKKILNLLAILTSISTSIFLSSSLSINNDTNNIVLKSEVKKEEKNDSKTLANLIKNTKLGNFNKRPTSSEIIKRVNEVNKLENDKKLKETDVDIKIGSKKATITLKINKNDSVVLEYKNTHKIAETVGAVLAGVVVLTGAGFLSYKLIKKQKASRKQEQ</sequence>
<accession>A0A084EJL8</accession>
<reference evidence="3 4" key="1">
    <citation type="submission" date="2014-02" db="EMBL/GenBank/DDBJ databases">
        <title>Genome sequence of Mycoplasma capricolum subsp. capricolum strain 14232.</title>
        <authorList>
            <person name="Sirand-Pugnet P."/>
            <person name="Breton M."/>
            <person name="Dordet-Frisoni E."/>
            <person name="Baranowski E."/>
            <person name="Barre A."/>
            <person name="Couture C."/>
            <person name="Dupuy V."/>
            <person name="Gaurivaud P."/>
            <person name="Jacob D."/>
            <person name="Lemaitre C."/>
            <person name="Manso-Silvan L."/>
            <person name="Nikolski M."/>
            <person name="Nouvel L.-X."/>
            <person name="Poumarat F."/>
            <person name="Tardy F."/>
            <person name="Thebault P."/>
            <person name="Theil S."/>
            <person name="Citti C."/>
            <person name="Thiaucourt F."/>
            <person name="Blanchard A."/>
        </authorList>
    </citation>
    <scope>NUCLEOTIDE SEQUENCE [LARGE SCALE GENOMIC DNA]</scope>
    <source>
        <strain evidence="3 4">14232</strain>
    </source>
</reference>
<feature type="signal peptide" evidence="2">
    <location>
        <begin position="1"/>
        <end position="20"/>
    </location>
</feature>
<feature type="chain" id="PRO_5001774432" description="Transmembrane protein" evidence="2">
    <location>
        <begin position="21"/>
        <end position="159"/>
    </location>
</feature>
<name>A0A084EJL8_MYCCA</name>
<evidence type="ECO:0000313" key="4">
    <source>
        <dbReference type="Proteomes" id="UP000028533"/>
    </source>
</evidence>
<organism evidence="3 4">
    <name type="scientific">Mycoplasma capricolum subsp. capricolum 14232</name>
    <dbReference type="NCBI Taxonomy" id="1188238"/>
    <lineage>
        <taxon>Bacteria</taxon>
        <taxon>Bacillati</taxon>
        <taxon>Mycoplasmatota</taxon>
        <taxon>Mollicutes</taxon>
        <taxon>Mycoplasmataceae</taxon>
        <taxon>Mycoplasma</taxon>
    </lineage>
</organism>
<protein>
    <recommendedName>
        <fullName evidence="5">Transmembrane protein</fullName>
    </recommendedName>
</protein>
<dbReference type="AlphaFoldDB" id="A0A084EJL8"/>
<gene>
    <name evidence="3" type="ORF">MCAPa_6120</name>
</gene>
<dbReference type="RefSeq" id="WP_036432185.1">
    <property type="nucleotide sequence ID" value="NZ_JFDO01000026.1"/>
</dbReference>
<evidence type="ECO:0000256" key="1">
    <source>
        <dbReference type="SAM" id="Phobius"/>
    </source>
</evidence>
<dbReference type="EMBL" id="JFDO01000026">
    <property type="protein sequence ID" value="KEZ18160.1"/>
    <property type="molecule type" value="Genomic_DNA"/>
</dbReference>